<dbReference type="STRING" id="1045774.SAMN05421872_10343"/>
<evidence type="ECO:0000313" key="1">
    <source>
        <dbReference type="EMBL" id="SDC59525.1"/>
    </source>
</evidence>
<protein>
    <submittedName>
        <fullName evidence="1">Pilus assembly protein Flp/PilA</fullName>
    </submittedName>
</protein>
<dbReference type="Proteomes" id="UP000199034">
    <property type="component" value="Unassembled WGS sequence"/>
</dbReference>
<accession>A0A1G6MX72</accession>
<dbReference type="InterPro" id="IPR007047">
    <property type="entry name" value="Flp_Fap"/>
</dbReference>
<gene>
    <name evidence="1" type="ORF">SAMN05421872_10343</name>
</gene>
<reference evidence="2" key="1">
    <citation type="submission" date="2016-10" db="EMBL/GenBank/DDBJ databases">
        <authorList>
            <person name="Varghese N."/>
            <person name="Submissions S."/>
        </authorList>
    </citation>
    <scope>NUCLEOTIDE SEQUENCE [LARGE SCALE GENOMIC DNA]</scope>
    <source>
        <strain evidence="2">CGMCC 4.6858</strain>
    </source>
</reference>
<dbReference type="AlphaFoldDB" id="A0A1G6MX72"/>
<dbReference type="RefSeq" id="WP_090852349.1">
    <property type="nucleotide sequence ID" value="NZ_FMZM01000003.1"/>
</dbReference>
<name>A0A1G6MX72_9ACTN</name>
<proteinExistence type="predicted"/>
<dbReference type="EMBL" id="FMZM01000003">
    <property type="protein sequence ID" value="SDC59525.1"/>
    <property type="molecule type" value="Genomic_DNA"/>
</dbReference>
<sequence>MLENLRTFIENLRDARAERRDERGASAVEYGLLVAGIAALIAALVFVLGGHIQGAFQDTCSAVSKGTGAAGDPKCTTP</sequence>
<dbReference type="Pfam" id="PF04964">
    <property type="entry name" value="Flp_Fap"/>
    <property type="match status" value="1"/>
</dbReference>
<evidence type="ECO:0000313" key="2">
    <source>
        <dbReference type="Proteomes" id="UP000199034"/>
    </source>
</evidence>
<organism evidence="1 2">
    <name type="scientific">Nocardioides lianchengensis</name>
    <dbReference type="NCBI Taxonomy" id="1045774"/>
    <lineage>
        <taxon>Bacteria</taxon>
        <taxon>Bacillati</taxon>
        <taxon>Actinomycetota</taxon>
        <taxon>Actinomycetes</taxon>
        <taxon>Propionibacteriales</taxon>
        <taxon>Nocardioidaceae</taxon>
        <taxon>Nocardioides</taxon>
    </lineage>
</organism>
<keyword evidence="2" id="KW-1185">Reference proteome</keyword>